<keyword evidence="3" id="KW-1185">Reference proteome</keyword>
<feature type="compositionally biased region" description="Low complexity" evidence="1">
    <location>
        <begin position="73"/>
        <end position="88"/>
    </location>
</feature>
<dbReference type="Proteomes" id="UP000240493">
    <property type="component" value="Unassembled WGS sequence"/>
</dbReference>
<dbReference type="OrthoDB" id="4899606at2759"/>
<protein>
    <submittedName>
        <fullName evidence="2">Uncharacterized protein</fullName>
    </submittedName>
</protein>
<sequence length="88" mass="9510">MCYALTKSKQLVKSLLSAGDGWKLRIANNPFGELGHKGNNMKVNMNKNDRLRQITLMKNAPGKNVLPGEAKRSTAAARAVASSSGNRL</sequence>
<evidence type="ECO:0000313" key="2">
    <source>
        <dbReference type="EMBL" id="PTB43547.1"/>
    </source>
</evidence>
<evidence type="ECO:0000313" key="3">
    <source>
        <dbReference type="Proteomes" id="UP000240493"/>
    </source>
</evidence>
<evidence type="ECO:0000256" key="1">
    <source>
        <dbReference type="SAM" id="MobiDB-lite"/>
    </source>
</evidence>
<name>A0A2T3ZFF9_TRIA4</name>
<reference evidence="2 3" key="1">
    <citation type="submission" date="2016-07" db="EMBL/GenBank/DDBJ databases">
        <title>Multiple horizontal gene transfer events from other fungi enriched the ability of initially mycotrophic Trichoderma (Ascomycota) to feed on dead plant biomass.</title>
        <authorList>
            <consortium name="DOE Joint Genome Institute"/>
            <person name="Aerts A."/>
            <person name="Atanasova L."/>
            <person name="Chenthamara K."/>
            <person name="Zhang J."/>
            <person name="Grujic M."/>
            <person name="Henrissat B."/>
            <person name="Kuo A."/>
            <person name="Salamov A."/>
            <person name="Lipzen A."/>
            <person name="Labutti K."/>
            <person name="Barry K."/>
            <person name="Miao Y."/>
            <person name="Rahimi M.J."/>
            <person name="Shen Q."/>
            <person name="Grigoriev I.V."/>
            <person name="Kubicek C.P."/>
            <person name="Druzhinina I.S."/>
        </authorList>
    </citation>
    <scope>NUCLEOTIDE SEQUENCE [LARGE SCALE GENOMIC DNA]</scope>
    <source>
        <strain evidence="2 3">CBS 433.97</strain>
    </source>
</reference>
<accession>A0A2T3ZFF9</accession>
<gene>
    <name evidence="2" type="ORF">M441DRAFT_78538</name>
</gene>
<feature type="region of interest" description="Disordered" evidence="1">
    <location>
        <begin position="62"/>
        <end position="88"/>
    </location>
</feature>
<dbReference type="AlphaFoldDB" id="A0A2T3ZFF9"/>
<organism evidence="2 3">
    <name type="scientific">Trichoderma asperellum (strain ATCC 204424 / CBS 433.97 / NBRC 101777)</name>
    <dbReference type="NCBI Taxonomy" id="1042311"/>
    <lineage>
        <taxon>Eukaryota</taxon>
        <taxon>Fungi</taxon>
        <taxon>Dikarya</taxon>
        <taxon>Ascomycota</taxon>
        <taxon>Pezizomycotina</taxon>
        <taxon>Sordariomycetes</taxon>
        <taxon>Hypocreomycetidae</taxon>
        <taxon>Hypocreales</taxon>
        <taxon>Hypocreaceae</taxon>
        <taxon>Trichoderma</taxon>
    </lineage>
</organism>
<proteinExistence type="predicted"/>
<dbReference type="EMBL" id="KZ679259">
    <property type="protein sequence ID" value="PTB43547.1"/>
    <property type="molecule type" value="Genomic_DNA"/>
</dbReference>